<dbReference type="InterPro" id="IPR035964">
    <property type="entry name" value="I/LWEQ_dom_sf"/>
</dbReference>
<feature type="region of interest" description="Disordered" evidence="5">
    <location>
        <begin position="2515"/>
        <end position="2535"/>
    </location>
</feature>
<dbReference type="Pfam" id="PF25177">
    <property type="entry name" value="Talin_VBS2"/>
    <property type="match status" value="1"/>
</dbReference>
<dbReference type="GO" id="GO:0005200">
    <property type="term" value="F:structural constituent of cytoskeleton"/>
    <property type="evidence" value="ECO:0007669"/>
    <property type="project" value="InterPro"/>
</dbReference>
<dbReference type="InterPro" id="IPR002558">
    <property type="entry name" value="ILWEQ_dom"/>
</dbReference>
<dbReference type="InterPro" id="IPR000299">
    <property type="entry name" value="FERM_domain"/>
</dbReference>
<dbReference type="GO" id="GO:0098609">
    <property type="term" value="P:cell-cell adhesion"/>
    <property type="evidence" value="ECO:0007669"/>
    <property type="project" value="TreeGrafter"/>
</dbReference>
<dbReference type="InterPro" id="IPR019747">
    <property type="entry name" value="FERM_CS"/>
</dbReference>
<dbReference type="Pfam" id="PF21865">
    <property type="entry name" value="TLN1-like_RS"/>
    <property type="match status" value="2"/>
</dbReference>
<evidence type="ECO:0000313" key="9">
    <source>
        <dbReference type="WBParaSite" id="BXY_0877000.1"/>
    </source>
</evidence>
<feature type="domain" description="I/LWEQ" evidence="7">
    <location>
        <begin position="2290"/>
        <end position="2528"/>
    </location>
</feature>
<feature type="domain" description="FERM" evidence="6">
    <location>
        <begin position="86"/>
        <end position="417"/>
    </location>
</feature>
<dbReference type="PROSITE" id="PS50945">
    <property type="entry name" value="I_LWEQ"/>
    <property type="match status" value="1"/>
</dbReference>
<dbReference type="InterPro" id="IPR057346">
    <property type="entry name" value="Talin1/2_VBS2"/>
</dbReference>
<organism evidence="8 9">
    <name type="scientific">Bursaphelenchus xylophilus</name>
    <name type="common">Pinewood nematode worm</name>
    <name type="synonym">Aphelenchoides xylophilus</name>
    <dbReference type="NCBI Taxonomy" id="6326"/>
    <lineage>
        <taxon>Eukaryota</taxon>
        <taxon>Metazoa</taxon>
        <taxon>Ecdysozoa</taxon>
        <taxon>Nematoda</taxon>
        <taxon>Chromadorea</taxon>
        <taxon>Rhabditida</taxon>
        <taxon>Tylenchina</taxon>
        <taxon>Tylenchomorpha</taxon>
        <taxon>Aphelenchoidea</taxon>
        <taxon>Aphelenchoididae</taxon>
        <taxon>Bursaphelenchus</taxon>
    </lineage>
</organism>
<dbReference type="Pfam" id="PF21896">
    <property type="entry name" value="Talin_IBS2B"/>
    <property type="match status" value="2"/>
</dbReference>
<dbReference type="Pfam" id="PF16511">
    <property type="entry name" value="FERM_f0"/>
    <property type="match status" value="1"/>
</dbReference>
<evidence type="ECO:0000256" key="1">
    <source>
        <dbReference type="ARBA" id="ARBA00004245"/>
    </source>
</evidence>
<dbReference type="Pfam" id="PF08913">
    <property type="entry name" value="VBS"/>
    <property type="match status" value="1"/>
</dbReference>
<dbReference type="InterPro" id="IPR037438">
    <property type="entry name" value="Talin1/2-RS"/>
</dbReference>
<dbReference type="SMART" id="SM01244">
    <property type="entry name" value="IRS"/>
    <property type="match status" value="1"/>
</dbReference>
<dbReference type="InterPro" id="IPR036476">
    <property type="entry name" value="Talin_cent_sf"/>
</dbReference>
<proteinExistence type="predicted"/>
<dbReference type="Gene3D" id="1.20.1410.10">
    <property type="entry name" value="I/LWEQ domain"/>
    <property type="match status" value="1"/>
</dbReference>
<evidence type="ECO:0000313" key="8">
    <source>
        <dbReference type="Proteomes" id="UP000095284"/>
    </source>
</evidence>
<dbReference type="FunFam" id="2.30.29.30:FF:000028">
    <property type="entry name" value="Talin 2"/>
    <property type="match status" value="1"/>
</dbReference>
<dbReference type="InterPro" id="IPR015224">
    <property type="entry name" value="Talin_cent"/>
</dbReference>
<dbReference type="SUPFAM" id="SSF47031">
    <property type="entry name" value="Second domain of FERM"/>
    <property type="match status" value="1"/>
</dbReference>
<comment type="subcellular location">
    <subcellularLocation>
        <location evidence="1">Cytoplasm</location>
        <location evidence="1">Cytoskeleton</location>
    </subcellularLocation>
</comment>
<dbReference type="InterPro" id="IPR049108">
    <property type="entry name" value="Talin_R4"/>
</dbReference>
<evidence type="ECO:0000256" key="3">
    <source>
        <dbReference type="ARBA" id="ARBA00023212"/>
    </source>
</evidence>
<feature type="coiled-coil region" evidence="4">
    <location>
        <begin position="1040"/>
        <end position="1086"/>
    </location>
</feature>
<dbReference type="InterPro" id="IPR011993">
    <property type="entry name" value="PH-like_dom_sf"/>
</dbReference>
<keyword evidence="3" id="KW-0206">Cytoskeleton</keyword>
<dbReference type="CDD" id="cd10569">
    <property type="entry name" value="FERM_C_Talin"/>
    <property type="match status" value="1"/>
</dbReference>
<accession>A0A1I7S6Y1</accession>
<dbReference type="InterPro" id="IPR032425">
    <property type="entry name" value="FERM_f0"/>
</dbReference>
<protein>
    <submittedName>
        <fullName evidence="9">Talin-1</fullName>
    </submittedName>
</protein>
<keyword evidence="4" id="KW-0175">Coiled coil</keyword>
<evidence type="ECO:0000256" key="2">
    <source>
        <dbReference type="ARBA" id="ARBA00022490"/>
    </source>
</evidence>
<reference evidence="9" key="1">
    <citation type="submission" date="2016-11" db="UniProtKB">
        <authorList>
            <consortium name="WormBaseParasite"/>
        </authorList>
    </citation>
    <scope>IDENTIFICATION</scope>
</reference>
<dbReference type="CDD" id="cd17090">
    <property type="entry name" value="FERM_F1_TLN"/>
    <property type="match status" value="1"/>
</dbReference>
<dbReference type="InterPro" id="IPR035963">
    <property type="entry name" value="FERM_2"/>
</dbReference>
<dbReference type="InterPro" id="IPR054082">
    <property type="entry name" value="Talin_IBS2B"/>
</dbReference>
<dbReference type="PANTHER" id="PTHR19981:SF1">
    <property type="entry name" value="RHEA, ISOFORM B"/>
    <property type="match status" value="1"/>
</dbReference>
<dbReference type="GO" id="GO:0051015">
    <property type="term" value="F:actin filament binding"/>
    <property type="evidence" value="ECO:0007669"/>
    <property type="project" value="InterPro"/>
</dbReference>
<dbReference type="SUPFAM" id="SSF50729">
    <property type="entry name" value="PH domain-like"/>
    <property type="match status" value="1"/>
</dbReference>
<dbReference type="GO" id="GO:0005737">
    <property type="term" value="C:cytoplasm"/>
    <property type="evidence" value="ECO:0007669"/>
    <property type="project" value="TreeGrafter"/>
</dbReference>
<dbReference type="SUPFAM" id="SSF109885">
    <property type="entry name" value="I/LWEQ domain"/>
    <property type="match status" value="4"/>
</dbReference>
<dbReference type="GO" id="GO:0005178">
    <property type="term" value="F:integrin binding"/>
    <property type="evidence" value="ECO:0007669"/>
    <property type="project" value="TreeGrafter"/>
</dbReference>
<dbReference type="Gene3D" id="3.10.20.90">
    <property type="entry name" value="Phosphatidylinositol 3-kinase Catalytic Subunit, Chain A, domain 1"/>
    <property type="match status" value="2"/>
</dbReference>
<dbReference type="GO" id="GO:0005886">
    <property type="term" value="C:plasma membrane"/>
    <property type="evidence" value="ECO:0007669"/>
    <property type="project" value="TreeGrafter"/>
</dbReference>
<dbReference type="Pfam" id="PF01608">
    <property type="entry name" value="I_LWEQ"/>
    <property type="match status" value="1"/>
</dbReference>
<dbReference type="Proteomes" id="UP000095284">
    <property type="component" value="Unplaced"/>
</dbReference>
<dbReference type="InterPro" id="IPR015009">
    <property type="entry name" value="Vinculin-bd_dom"/>
</dbReference>
<dbReference type="CDD" id="cd12150">
    <property type="entry name" value="talin-RS"/>
    <property type="match status" value="1"/>
</dbReference>
<dbReference type="Gene3D" id="1.20.120.230">
    <property type="entry name" value="Alpha-catenin/vinculin-like"/>
    <property type="match status" value="5"/>
</dbReference>
<dbReference type="FunFam" id="1.20.1410.10:FF:000001">
    <property type="entry name" value="Talin 2"/>
    <property type="match status" value="1"/>
</dbReference>
<dbReference type="InterPro" id="IPR036723">
    <property type="entry name" value="Alpha-catenin/vinculin-like_sf"/>
</dbReference>
<feature type="region of interest" description="Disordered" evidence="5">
    <location>
        <begin position="456"/>
        <end position="482"/>
    </location>
</feature>
<name>A0A1I7S6Y1_BURXY</name>
<dbReference type="Pfam" id="PF21692">
    <property type="entry name" value="Talin_R4"/>
    <property type="match status" value="1"/>
</dbReference>
<dbReference type="WBParaSite" id="BXY_0877000.1">
    <property type="protein sequence ID" value="BXY_0877000.1"/>
    <property type="gene ID" value="BXY_0877000"/>
</dbReference>
<dbReference type="SMART" id="SM00295">
    <property type="entry name" value="B41"/>
    <property type="match status" value="1"/>
</dbReference>
<dbReference type="GO" id="GO:0005925">
    <property type="term" value="C:focal adhesion"/>
    <property type="evidence" value="ECO:0007669"/>
    <property type="project" value="InterPro"/>
</dbReference>
<dbReference type="Gene3D" id="1.20.1420.10">
    <property type="entry name" value="Talin, central domain"/>
    <property type="match status" value="6"/>
</dbReference>
<evidence type="ECO:0000259" key="7">
    <source>
        <dbReference type="PROSITE" id="PS50945"/>
    </source>
</evidence>
<dbReference type="PANTHER" id="PTHR19981">
    <property type="entry name" value="TALIN"/>
    <property type="match status" value="1"/>
</dbReference>
<dbReference type="PROSITE" id="PS50057">
    <property type="entry name" value="FERM_3"/>
    <property type="match status" value="1"/>
</dbReference>
<evidence type="ECO:0000256" key="4">
    <source>
        <dbReference type="SAM" id="Coils"/>
    </source>
</evidence>
<dbReference type="PROSITE" id="PS00660">
    <property type="entry name" value="FERM_1"/>
    <property type="match status" value="1"/>
</dbReference>
<dbReference type="Gene3D" id="2.30.29.30">
    <property type="entry name" value="Pleckstrin-homology domain (PH domain)/Phosphotyrosine-binding domain (PTB)"/>
    <property type="match status" value="1"/>
</dbReference>
<dbReference type="GO" id="GO:0001726">
    <property type="term" value="C:ruffle"/>
    <property type="evidence" value="ECO:0007669"/>
    <property type="project" value="InterPro"/>
</dbReference>
<dbReference type="InterPro" id="IPR019749">
    <property type="entry name" value="Band_41_domain"/>
</dbReference>
<dbReference type="InterPro" id="IPR054060">
    <property type="entry name" value="TLN1-like_RS"/>
</dbReference>
<dbReference type="InterPro" id="IPR002404">
    <property type="entry name" value="IRS_PTB"/>
</dbReference>
<sequence>MVAITLDVLYQAKGVRKTMKFEPSNLVQDVVRISKEKVGAPGTAHDYGLIRLDDDPSKSYWLEGSKQLDYYLLRNGDVLELQNKIRQIRVRAVDGSTVKTVNVDESKPVKDLMVTICGKMGLSNHEEYSLVRDARFAPLKRDQSLSSLNGDQQYNGNNTFMNTIGRRREKQVQQLRAKLHTDDDVCWLDSNRTLREQGIGEGEELILRRKFFVSDTNLNTNDPAQLGMLYAQCRDGVLDGTHPVSREIAIKLAALQCAIEFGEYQEGVEKKINMRDLLPKEYAKAKEHEKNIVDEWKELIIYNEKVQLQKKYCEVCQSLPTYGVTFFLVKEKVPGKNKLIPRLLGVNKDSVLRVDEKSKQVLKEWPLEQVRRYAPGAQLFTLDFGDYKDGYYCVKTPDGEKIAALISGYIDIILKKKKLADHLGIEGDEGSTMLEDQVAPARATLIGHGEITRPQQLQGLPQGALRSRSSTPSGLPNGAQYGAVSGYVTTQEMPRGERVRYVNPRERAQRALIGTIEATIRAVQEAEEEIQRPPQIDLLRFEPSRREWRVEVEKEAVSDRLAAMGAATAEVVQLTAIPDDTDSRVGTAIATIGSNLPEMGRGVRELAHMMPEEERRGDLIEASRRLMNAFGTFIDKVRPDQNEKRANILSAASAVGETSHDVIKTMRDETHEDRQYHDQLIQRARNVATNTAGLVMHAKTISSDCGNDGLKERVINSATQTAFATSELVACTRVVAPTIEHPSSQERLTEAAQNVSRTVETLVEHSREAVQHSRSGNGQNQIGDLTAAARQVTHALDDLIDHIRTSPRGQGGHRRHEENYNYEEVLRSSNRVITGAQPQRDANQAIRHSRILVEQFENGAEADPNQRDKLLNAARNVAQATSNMITATQEAQSRPQEAEAQIALKSAAENLVQATNAAANERIAEDSFRSLERAAKNASAAVTQTVSAVNSAQPHIHNHQTVEELIIESQITSNHVRPVITAIKESQAAATPSDRFRAQSSLIYETEEFLPPASQLVDLARRAVPEVKEPHSASNLQSTSQKLSTELATLRTTLNKARQLNYNQQLDHTEELIRELDQALQQTNRDVREGHIRPTAAAGDASQRLNDAARQVSSTLTQLVSAAQSADKQHVGASAMDVSNALRRFTYNAQEIAPSCGNNVDTFIGNTRNVVHDSGNIFVQVRNQASPSRLRDSLNTVQASIRQTLNVLPDHASIEEAVKKIAQAEHVQVSTSLDLRQAAGKLIEAASELIAGLRAPEQRGRVDHFVEAYITFFAVTRTHINEKVSELPVKREILENLEISRNAAINVLERFSGAQLDPQSLVHTQQLSQSARQLSESVTTIVNITSQEAPWVKECDNALRKIEAVRPILNEAIVPQNHNSYYESLDAVTEEAKRLGSGLSGMAHHARHGNGDELYKAVHQAGDAVCGLAENAVQSAYLIGAGHPQSVGGRPALFDVERLNRNLLAIQAITEKIVNGQVETSDLVAEMQAIAAHASNVAQICRDATERTSSSTTKKQFTNCARDITDITSKLIAAVKKLQAKPESIDHQQDVNERALELNDAAHTLAQFVDRPDFTPNAAKISAEGRQSQEPLLQSGRQMLDASAKMFSTAKKLAVNATDANTWQEIADNSRVVSESIKNLVTTIRDQAPGQADLDLAIEKLGALIRQLDRAALDAAQDQLPRSNISEQRVHQQIVYCTQTLLEHIDPLKAAAKSHAEQLGHEVREHVKSTETLVQSAVQAASLSYDSDAQNKFFEQCKTVVEAELKLMIAAKDAGGNPKAEQLHSVVDEWANQLRRALSDLERSVNLLDSQAGVIHGIVETITRSIAITDQSKAVDPSDSFPNVQARMVEGLEKIRKIAEDMPVRDVEDLGKDSLTLAELYRTLAEDGRVATSLLTNSDLSYKLKVSVQRLGTTSIELVRVAGQRRSHPYDERIRHDLQRSSEVVVERCEEVLAALYEGSRGTQACINAANTVSGIIGDLDTTILFATSGSLNPASPQHQPQSAKEHRDTIVRTAKALIEDTKALVTGAASNQEQLAVAAQNSVRTIMQLTEAVRRGASVLSKDSQESRVLVFHACRDVAASLSNLINATNRASGRNPQDPAMSNLKDAAKTMVINVSNLLKTVKSFEEQNRGGAYALEAAMDAIDFAVRQYDLNESPKRTDPATAEDVIRATREVTEASTRATTMASALDTERVIAASNFARKAVADLLSTTLSASLNADTPELGAKTKNAGREVAIQVKQLLQHLLAYVAQPANHSCKELILLASQEVSNSVGILANCCEALRSNWSTERREPQNAIEAAENELLGAASSIEAAAERLQHLKPRHQVQNPDQELEFDVHIISYAKQITNAVSALVKAARSTQRELVQQGRIDPRPQQFKGNDYQWSEGFVSAAKAVAAAVQQLCETANSVVAGHASEEKLAACAKTVAAHTAQLLVACRVKADQGSHNMQRLQSAGQAVRVAAESLVNAARQRVADDERIVVINDRMVHGIAQVMKAQEEVIRKERELTEARRQLAQVNKSRYAPQDSDEDAA</sequence>
<dbReference type="SUPFAM" id="SSF109880">
    <property type="entry name" value="A middle domain of Talin 1"/>
    <property type="match status" value="1"/>
</dbReference>
<evidence type="ECO:0000256" key="5">
    <source>
        <dbReference type="SAM" id="MobiDB-lite"/>
    </source>
</evidence>
<dbReference type="GO" id="GO:0005856">
    <property type="term" value="C:cytoskeleton"/>
    <property type="evidence" value="ECO:0007669"/>
    <property type="project" value="UniProtKB-SubCell"/>
</dbReference>
<dbReference type="Gene3D" id="1.20.80.10">
    <property type="match status" value="1"/>
</dbReference>
<dbReference type="Pfam" id="PF09141">
    <property type="entry name" value="Talin_middle"/>
    <property type="match status" value="1"/>
</dbReference>
<dbReference type="InterPro" id="IPR014352">
    <property type="entry name" value="FERM/acyl-CoA-bd_prot_sf"/>
</dbReference>
<dbReference type="SMART" id="SM00307">
    <property type="entry name" value="ILWEQ"/>
    <property type="match status" value="1"/>
</dbReference>
<evidence type="ECO:0000259" key="6">
    <source>
        <dbReference type="PROSITE" id="PS50057"/>
    </source>
</evidence>
<dbReference type="Pfam" id="PF02174">
    <property type="entry name" value="IRS"/>
    <property type="match status" value="1"/>
</dbReference>
<dbReference type="GO" id="GO:0030036">
    <property type="term" value="P:actin cytoskeleton organization"/>
    <property type="evidence" value="ECO:0007669"/>
    <property type="project" value="TreeGrafter"/>
</dbReference>
<dbReference type="eggNOG" id="KOG4261">
    <property type="taxonomic scope" value="Eukaryota"/>
</dbReference>
<dbReference type="InterPro" id="IPR019748">
    <property type="entry name" value="FERM_central"/>
</dbReference>
<dbReference type="CDD" id="cd14473">
    <property type="entry name" value="FERM_B-lobe"/>
    <property type="match status" value="1"/>
</dbReference>
<dbReference type="CDD" id="cd17089">
    <property type="entry name" value="FERM_F0_TLN"/>
    <property type="match status" value="1"/>
</dbReference>
<dbReference type="SUPFAM" id="SSF47220">
    <property type="entry name" value="alpha-catenin/vinculin-like"/>
    <property type="match status" value="2"/>
</dbReference>
<keyword evidence="2" id="KW-0963">Cytoplasm</keyword>